<evidence type="ECO:0000256" key="8">
    <source>
        <dbReference type="ARBA" id="ARBA00023065"/>
    </source>
</evidence>
<feature type="transmembrane region" description="Helical" evidence="11">
    <location>
        <begin position="411"/>
        <end position="430"/>
    </location>
</feature>
<dbReference type="KEGG" id="mon:G8E03_04900"/>
<protein>
    <submittedName>
        <fullName evidence="16">DUF4040 domain-containing protein</fullName>
    </submittedName>
</protein>
<feature type="transmembrane region" description="Helical" evidence="11">
    <location>
        <begin position="128"/>
        <end position="149"/>
    </location>
</feature>
<evidence type="ECO:0000256" key="4">
    <source>
        <dbReference type="ARBA" id="ARBA00022449"/>
    </source>
</evidence>
<evidence type="ECO:0000256" key="1">
    <source>
        <dbReference type="ARBA" id="ARBA00002378"/>
    </source>
</evidence>
<feature type="transmembrane region" description="Helical" evidence="11">
    <location>
        <begin position="234"/>
        <end position="254"/>
    </location>
</feature>
<keyword evidence="8" id="KW-0406">Ion transport</keyword>
<reference evidence="16 17" key="1">
    <citation type="submission" date="2020-03" db="EMBL/GenBank/DDBJ databases">
        <title>Complete genome sequence of Monaibacterium sp. ALG8 with diverse plasmids.</title>
        <authorList>
            <person name="Sun C."/>
        </authorList>
    </citation>
    <scope>NUCLEOTIDE SEQUENCE [LARGE SCALE GENOMIC DNA]</scope>
    <source>
        <strain evidence="16 17">ALG8</strain>
    </source>
</reference>
<name>A0A6G7VQF1_9RHOB</name>
<evidence type="ECO:0000256" key="2">
    <source>
        <dbReference type="ARBA" id="ARBA00004651"/>
    </source>
</evidence>
<dbReference type="AlphaFoldDB" id="A0A6G7VQF1"/>
<evidence type="ECO:0000256" key="6">
    <source>
        <dbReference type="ARBA" id="ARBA00022692"/>
    </source>
</evidence>
<dbReference type="InterPro" id="IPR046806">
    <property type="entry name" value="MrpA_C/MbhE"/>
</dbReference>
<feature type="transmembrane region" description="Helical" evidence="11">
    <location>
        <begin position="331"/>
        <end position="350"/>
    </location>
</feature>
<evidence type="ECO:0000259" key="13">
    <source>
        <dbReference type="Pfam" id="PF00662"/>
    </source>
</evidence>
<evidence type="ECO:0000259" key="15">
    <source>
        <dbReference type="Pfam" id="PF20501"/>
    </source>
</evidence>
<feature type="transmembrane region" description="Helical" evidence="11">
    <location>
        <begin position="703"/>
        <end position="720"/>
    </location>
</feature>
<dbReference type="GO" id="GO:0006811">
    <property type="term" value="P:monoatomic ion transport"/>
    <property type="evidence" value="ECO:0007669"/>
    <property type="project" value="UniProtKB-KW"/>
</dbReference>
<dbReference type="InterPro" id="IPR025383">
    <property type="entry name" value="MrpA_C/MbhD"/>
</dbReference>
<dbReference type="InterPro" id="IPR050616">
    <property type="entry name" value="CPA3_Na-H_Antiporter_A"/>
</dbReference>
<feature type="transmembrane region" description="Helical" evidence="11">
    <location>
        <begin position="560"/>
        <end position="578"/>
    </location>
</feature>
<dbReference type="Pfam" id="PF00662">
    <property type="entry name" value="Proton_antipo_N"/>
    <property type="match status" value="1"/>
</dbReference>
<dbReference type="GO" id="GO:0015297">
    <property type="term" value="F:antiporter activity"/>
    <property type="evidence" value="ECO:0007669"/>
    <property type="project" value="UniProtKB-KW"/>
</dbReference>
<feature type="transmembrane region" description="Helical" evidence="11">
    <location>
        <begin position="41"/>
        <end position="62"/>
    </location>
</feature>
<evidence type="ECO:0000256" key="7">
    <source>
        <dbReference type="ARBA" id="ARBA00022989"/>
    </source>
</evidence>
<feature type="transmembrane region" description="Helical" evidence="11">
    <location>
        <begin position="528"/>
        <end position="554"/>
    </location>
</feature>
<dbReference type="Pfam" id="PF13244">
    <property type="entry name" value="MbhD"/>
    <property type="match status" value="1"/>
</dbReference>
<feature type="transmembrane region" description="Helical" evidence="11">
    <location>
        <begin position="609"/>
        <end position="628"/>
    </location>
</feature>
<evidence type="ECO:0000313" key="17">
    <source>
        <dbReference type="Proteomes" id="UP000500791"/>
    </source>
</evidence>
<dbReference type="PANTHER" id="PTHR43373">
    <property type="entry name" value="NA(+)/H(+) ANTIPORTER SUBUNIT"/>
    <property type="match status" value="1"/>
</dbReference>
<feature type="transmembrane region" description="Helical" evidence="11">
    <location>
        <begin position="462"/>
        <end position="481"/>
    </location>
</feature>
<feature type="domain" description="NADH-Ubiquinone oxidoreductase (complex I) chain 5 N-terminal" evidence="13">
    <location>
        <begin position="30"/>
        <end position="73"/>
    </location>
</feature>
<evidence type="ECO:0000256" key="3">
    <source>
        <dbReference type="ARBA" id="ARBA00022448"/>
    </source>
</evidence>
<feature type="transmembrane region" description="Helical" evidence="11">
    <location>
        <begin position="97"/>
        <end position="116"/>
    </location>
</feature>
<dbReference type="InterPro" id="IPR001516">
    <property type="entry name" value="Proton_antipo_N"/>
</dbReference>
<dbReference type="EMBL" id="CP049811">
    <property type="protein sequence ID" value="QIK42017.1"/>
    <property type="molecule type" value="Genomic_DNA"/>
</dbReference>
<dbReference type="Proteomes" id="UP000500791">
    <property type="component" value="Chromosome"/>
</dbReference>
<dbReference type="PANTHER" id="PTHR43373:SF1">
    <property type="entry name" value="NA(+)_H(+) ANTIPORTER SUBUNIT A"/>
    <property type="match status" value="1"/>
</dbReference>
<evidence type="ECO:0000256" key="11">
    <source>
        <dbReference type="SAM" id="Phobius"/>
    </source>
</evidence>
<dbReference type="Pfam" id="PF00361">
    <property type="entry name" value="Proton_antipo_M"/>
    <property type="match status" value="1"/>
</dbReference>
<dbReference type="InterPro" id="IPR001750">
    <property type="entry name" value="ND/Mrp_TM"/>
</dbReference>
<feature type="transmembrane region" description="Helical" evidence="11">
    <location>
        <begin position="640"/>
        <end position="661"/>
    </location>
</feature>
<evidence type="ECO:0000256" key="9">
    <source>
        <dbReference type="ARBA" id="ARBA00023136"/>
    </source>
</evidence>
<evidence type="ECO:0000313" key="16">
    <source>
        <dbReference type="EMBL" id="QIK42017.1"/>
    </source>
</evidence>
<keyword evidence="7 11" id="KW-1133">Transmembrane helix</keyword>
<feature type="domain" description="NADH:quinone oxidoreductase/Mrp antiporter transmembrane" evidence="12">
    <location>
        <begin position="91"/>
        <end position="373"/>
    </location>
</feature>
<dbReference type="Pfam" id="PF20501">
    <property type="entry name" value="MbhE"/>
    <property type="match status" value="1"/>
</dbReference>
<dbReference type="RefSeq" id="WP_166193884.1">
    <property type="nucleotide sequence ID" value="NZ_CP049811.1"/>
</dbReference>
<keyword evidence="9 11" id="KW-0472">Membrane</keyword>
<feature type="transmembrane region" description="Helical" evidence="11">
    <location>
        <begin position="583"/>
        <end position="603"/>
    </location>
</feature>
<feature type="transmembrane region" description="Helical" evidence="11">
    <location>
        <begin position="292"/>
        <end position="310"/>
    </location>
</feature>
<keyword evidence="17" id="KW-1185">Reference proteome</keyword>
<dbReference type="PRINTS" id="PR01434">
    <property type="entry name" value="NADHDHGNASE5"/>
</dbReference>
<keyword evidence="6 10" id="KW-0812">Transmembrane</keyword>
<feature type="transmembrane region" description="Helical" evidence="11">
    <location>
        <begin position="261"/>
        <end position="286"/>
    </location>
</feature>
<accession>A0A6G7VQF1</accession>
<evidence type="ECO:0000259" key="12">
    <source>
        <dbReference type="Pfam" id="PF00361"/>
    </source>
</evidence>
<feature type="domain" description="MrpA C-terminal/MbhD" evidence="14">
    <location>
        <begin position="568"/>
        <end position="632"/>
    </location>
</feature>
<keyword evidence="5" id="KW-1003">Cell membrane</keyword>
<feature type="transmembrane region" description="Helical" evidence="11">
    <location>
        <begin position="74"/>
        <end position="91"/>
    </location>
</feature>
<organism evidence="16 17">
    <name type="scientific">Pontivivens nitratireducens</name>
    <dbReference type="NCBI Taxonomy" id="2758038"/>
    <lineage>
        <taxon>Bacteria</taxon>
        <taxon>Pseudomonadati</taxon>
        <taxon>Pseudomonadota</taxon>
        <taxon>Alphaproteobacteria</taxon>
        <taxon>Rhodobacterales</taxon>
        <taxon>Paracoccaceae</taxon>
        <taxon>Pontivivens</taxon>
    </lineage>
</organism>
<keyword evidence="3" id="KW-0813">Transport</keyword>
<feature type="transmembrane region" description="Helical" evidence="11">
    <location>
        <begin position="370"/>
        <end position="391"/>
    </location>
</feature>
<comment type="function">
    <text evidence="1">NDH-1 shuttles electrons from NADH, via FMN and iron-sulfur (Fe-S) centers, to quinones in the respiratory chain. The immediate electron acceptor for the enzyme in this species is believed to be ubiquinone. Couples the redox reaction to proton translocation (for every two electrons transferred, four hydrogen ions are translocated across the cytoplasmic membrane), and thus conserves the redox energy in a proton gradient.</text>
</comment>
<gene>
    <name evidence="16" type="ORF">G8E03_04900</name>
</gene>
<evidence type="ECO:0000256" key="5">
    <source>
        <dbReference type="ARBA" id="ARBA00022475"/>
    </source>
</evidence>
<evidence type="ECO:0000259" key="14">
    <source>
        <dbReference type="Pfam" id="PF13244"/>
    </source>
</evidence>
<feature type="transmembrane region" description="Helical" evidence="11">
    <location>
        <begin position="169"/>
        <end position="194"/>
    </location>
</feature>
<evidence type="ECO:0000256" key="10">
    <source>
        <dbReference type="RuleBase" id="RU000320"/>
    </source>
</evidence>
<dbReference type="GO" id="GO:0005886">
    <property type="term" value="C:plasma membrane"/>
    <property type="evidence" value="ECO:0007669"/>
    <property type="project" value="UniProtKB-SubCell"/>
</dbReference>
<feature type="domain" description="MrpA C-terminal/MbhE" evidence="15">
    <location>
        <begin position="639"/>
        <end position="721"/>
    </location>
</feature>
<keyword evidence="4" id="KW-0050">Antiport</keyword>
<sequence length="725" mass="76346">MAAAFAWFATFLPSASAGQTAEVVFPWVPTLGIDIAFHLDALSLLFSLLITGVGAICFLYSAEYFHNDRRLKRLLTLMVLFAMSMLGVVLADDAVTLFVAWECTTITSFLLVGFDHHKADARYKAQQALLVTGMGGLALMAGLIIMGSVAGTFRLSEMADFAGFTSDPLYPAMLILVLIGCFTKSAQFPFHFWLPGAMAAPTPVSAYLHSATMVKAGVYLVARMTPMLGGTEVWSWTLTLVGATTMVVASFWALRQSDLKLMLAWTTLMGLGALMLGLGGGGYYAIGGAMTFIVVHAFYKAALFLGVGLLDKGAGTREVGELGGLRGAMPMSFIIIALAAASMAGLPPFVGFIGKELIYEGALHATTEEIFVLTMAVTANALMVAVALVLAIRPFFGTFRAPHASPADPSILMWGGPALLALGGLGLGLVPGPFGALIGQITEIVRAAPGAPELKLWHGVNGALMLSLLTFALGGVFFWGVPQLRAALIREEDRVPDSAAVYDILLNAMRDTAAWVARTTQNGRMMSYLRVTFTTLALMVWGAIFVGTGAVAQIDPDIPLFHWGLVIAIAASLSTIIFTGSRLVAITALGGIGLAIAVIYVLYSAIDVAMTQLLTETLIVVFVAVAFTKLPRAGTGALRIGDAIIAAILGLGVTFALLAVLGSGLEQDVSSFYLEAAYPQAAGRNIVNVILVDFRALDTLGEVAVVLIAGIAALAALRAGREMKK</sequence>
<proteinExistence type="predicted"/>
<comment type="subcellular location">
    <subcellularLocation>
        <location evidence="2">Cell membrane</location>
        <topology evidence="2">Multi-pass membrane protein</topology>
    </subcellularLocation>
    <subcellularLocation>
        <location evidence="10">Membrane</location>
        <topology evidence="10">Multi-pass membrane protein</topology>
    </subcellularLocation>
</comment>